<comment type="caution">
    <text evidence="1">The sequence shown here is derived from an EMBL/GenBank/DDBJ whole genome shotgun (WGS) entry which is preliminary data.</text>
</comment>
<dbReference type="EMBL" id="BDGG01000019">
    <property type="protein sequence ID" value="GAV08907.1"/>
    <property type="molecule type" value="Genomic_DNA"/>
</dbReference>
<protein>
    <recommendedName>
        <fullName evidence="3">MULE transposase domain-containing protein</fullName>
    </recommendedName>
</protein>
<evidence type="ECO:0000313" key="1">
    <source>
        <dbReference type="EMBL" id="GAV08907.1"/>
    </source>
</evidence>
<name>A0A1D1W654_RAMVA</name>
<gene>
    <name evidence="1" type="primary">RvY_18531-1</name>
    <name evidence="1" type="synonym">RvY_18531.1</name>
    <name evidence="1" type="ORF">RvY_18531</name>
</gene>
<evidence type="ECO:0008006" key="3">
    <source>
        <dbReference type="Google" id="ProtNLM"/>
    </source>
</evidence>
<proteinExistence type="predicted"/>
<evidence type="ECO:0000313" key="2">
    <source>
        <dbReference type="Proteomes" id="UP000186922"/>
    </source>
</evidence>
<dbReference type="AlphaFoldDB" id="A0A1D1W654"/>
<organism evidence="1 2">
    <name type="scientific">Ramazzottius varieornatus</name>
    <name type="common">Water bear</name>
    <name type="synonym">Tardigrade</name>
    <dbReference type="NCBI Taxonomy" id="947166"/>
    <lineage>
        <taxon>Eukaryota</taxon>
        <taxon>Metazoa</taxon>
        <taxon>Ecdysozoa</taxon>
        <taxon>Tardigrada</taxon>
        <taxon>Eutardigrada</taxon>
        <taxon>Parachela</taxon>
        <taxon>Hypsibioidea</taxon>
        <taxon>Ramazzottiidae</taxon>
        <taxon>Ramazzottius</taxon>
    </lineage>
</organism>
<dbReference type="Proteomes" id="UP000186922">
    <property type="component" value="Unassembled WGS sequence"/>
</dbReference>
<sequence length="365" mass="41734">MSDDSGDEADVSNVSVKSSEDIVVNPFHRPKNVKQAVNAKAAEKKSVFGGSIAQFLDGHQNVHSRSVEIDGEQFLTYILTHPYQLNLFAGLCGPKSKQAMYSDTTFTMGGKYIVTTVMVHPMLQSRVTGGPALLQMASFLTPSLKQKAYEEFGWFLRQSVGKPEQDWKLRHITDGETALYNAFLYVFDDSEHALCAIHSRDGVSRKICNDFKDIDAKRKRLIMFDIYGFVDNENNNHSPGLIDSETVELFRQQLESCESRWKHDKFFEWFVKYQKTKFEEKVILPARQKVGMQKNLATTNYNEDFHSKVKRIVGEVADLRQVTLGMLKMAEEQKNDMVNALFDQGPFKLRPEFAALRIQESRIYD</sequence>
<reference evidence="1 2" key="1">
    <citation type="journal article" date="2016" name="Nat. Commun.">
        <title>Extremotolerant tardigrade genome and improved radiotolerance of human cultured cells by tardigrade-unique protein.</title>
        <authorList>
            <person name="Hashimoto T."/>
            <person name="Horikawa D.D."/>
            <person name="Saito Y."/>
            <person name="Kuwahara H."/>
            <person name="Kozuka-Hata H."/>
            <person name="Shin-I T."/>
            <person name="Minakuchi Y."/>
            <person name="Ohishi K."/>
            <person name="Motoyama A."/>
            <person name="Aizu T."/>
            <person name="Enomoto A."/>
            <person name="Kondo K."/>
            <person name="Tanaka S."/>
            <person name="Hara Y."/>
            <person name="Koshikawa S."/>
            <person name="Sagara H."/>
            <person name="Miura T."/>
            <person name="Yokobori S."/>
            <person name="Miyagawa K."/>
            <person name="Suzuki Y."/>
            <person name="Kubo T."/>
            <person name="Oyama M."/>
            <person name="Kohara Y."/>
            <person name="Fujiyama A."/>
            <person name="Arakawa K."/>
            <person name="Katayama T."/>
            <person name="Toyoda A."/>
            <person name="Kunieda T."/>
        </authorList>
    </citation>
    <scope>NUCLEOTIDE SEQUENCE [LARGE SCALE GENOMIC DNA]</scope>
    <source>
        <strain evidence="1 2">YOKOZUNA-1</strain>
    </source>
</reference>
<accession>A0A1D1W654</accession>
<keyword evidence="2" id="KW-1185">Reference proteome</keyword>